<gene>
    <name evidence="2" type="ORF">BZB76_0089</name>
</gene>
<evidence type="ECO:0000313" key="2">
    <source>
        <dbReference type="EMBL" id="RKS78669.1"/>
    </source>
</evidence>
<organism evidence="2 3">
    <name type="scientific">Actinomadura pelletieri DSM 43383</name>
    <dbReference type="NCBI Taxonomy" id="1120940"/>
    <lineage>
        <taxon>Bacteria</taxon>
        <taxon>Bacillati</taxon>
        <taxon>Actinomycetota</taxon>
        <taxon>Actinomycetes</taxon>
        <taxon>Streptosporangiales</taxon>
        <taxon>Thermomonosporaceae</taxon>
        <taxon>Actinomadura</taxon>
    </lineage>
</organism>
<comment type="caution">
    <text evidence="2">The sequence shown here is derived from an EMBL/GenBank/DDBJ whole genome shotgun (WGS) entry which is preliminary data.</text>
</comment>
<dbReference type="AlphaFoldDB" id="A0A495QWW2"/>
<name>A0A495QWW2_9ACTN</name>
<dbReference type="EMBL" id="RBWU01000001">
    <property type="protein sequence ID" value="RKS78669.1"/>
    <property type="molecule type" value="Genomic_DNA"/>
</dbReference>
<sequence>MGRRRPSLTQTRSLLVVSLRDGRGDAAPAEAGPGSWELQPSSAITQTGLSTAREYSAVVVTVAAKAAPGQPPRMAGNVDPGRHRLEHDAAVYVGGVLVSTHDRVGRYCSGPVHRSPRRPTHPADQRRQGAATRSASEPVVDGLPRPIPFGQIRQANSFSLNNLSLITCRSPTRRRPTHLNEGDDGSMTRHCSFVSPCLSTTRAESNQITHPALRTGSRCRIRLGPLGRSVGLVT</sequence>
<keyword evidence="3" id="KW-1185">Reference proteome</keyword>
<reference evidence="2 3" key="1">
    <citation type="submission" date="2018-10" db="EMBL/GenBank/DDBJ databases">
        <title>Genomic Encyclopedia of Archaeal and Bacterial Type Strains, Phase II (KMG-II): from individual species to whole genera.</title>
        <authorList>
            <person name="Goeker M."/>
        </authorList>
    </citation>
    <scope>NUCLEOTIDE SEQUENCE [LARGE SCALE GENOMIC DNA]</scope>
    <source>
        <strain evidence="2 3">DSM 43383</strain>
    </source>
</reference>
<protein>
    <submittedName>
        <fullName evidence="2">Uncharacterized protein</fullName>
    </submittedName>
</protein>
<proteinExistence type="predicted"/>
<accession>A0A495QWW2</accession>
<dbReference type="Proteomes" id="UP000274601">
    <property type="component" value="Unassembled WGS sequence"/>
</dbReference>
<evidence type="ECO:0000313" key="3">
    <source>
        <dbReference type="Proteomes" id="UP000274601"/>
    </source>
</evidence>
<evidence type="ECO:0000256" key="1">
    <source>
        <dbReference type="SAM" id="MobiDB-lite"/>
    </source>
</evidence>
<feature type="region of interest" description="Disordered" evidence="1">
    <location>
        <begin position="107"/>
        <end position="143"/>
    </location>
</feature>